<evidence type="ECO:0000256" key="6">
    <source>
        <dbReference type="SAM" id="MobiDB-lite"/>
    </source>
</evidence>
<dbReference type="PANTHER" id="PTHR35604">
    <property type="entry name" value="TRANSPOSASE INSH FOR INSERTION SEQUENCE ELEMENT IS5A-RELATED"/>
    <property type="match status" value="1"/>
</dbReference>
<comment type="caution">
    <text evidence="9">The sequence shown here is derived from an EMBL/GenBank/DDBJ whole genome shotgun (WGS) entry which is preliminary data.</text>
</comment>
<comment type="similarity">
    <text evidence="2">Belongs to the transposase 11 family.</text>
</comment>
<dbReference type="RefSeq" id="WP_154420697.1">
    <property type="nucleotide sequence ID" value="NZ_VUNS01000039.1"/>
</dbReference>
<dbReference type="NCBIfam" id="NF033581">
    <property type="entry name" value="transpos_IS5_4"/>
    <property type="match status" value="1"/>
</dbReference>
<sequence>MQNGLFDVEFRMDELSKNGDPLEKFNKYVPWEEFRSKLEVIRKKRNGNVGGRPPFDVVLMMKILVLQSIYNLSDDSTEYLIRDRLSFMRFLGLSLGDRVPDAKTIWLFREQMGNAGLVREMFDWFDGYWRKNGFMAKQGQIVDASIVSVPKQRNSRKENEAIKKDEPPVENWSDAKKRQKDTDARWVKKNGKNFYGYKNHIQVDVKHKFVRDYEVTDASVHDSNVFEAILDENNTSKDVYADSAYRSQEKEENLKKQGYRAHLQRKGYRNKALTEWEKRGNRTRSKVRSRIEHIFGIQSQRAGNLILRTIGMARAKVKIGLRNLGFNLERFCTLMVVSA</sequence>
<evidence type="ECO:0000259" key="8">
    <source>
        <dbReference type="Pfam" id="PF05598"/>
    </source>
</evidence>
<dbReference type="GO" id="GO:0004803">
    <property type="term" value="F:transposase activity"/>
    <property type="evidence" value="ECO:0007669"/>
    <property type="project" value="InterPro"/>
</dbReference>
<dbReference type="EMBL" id="VUNS01000039">
    <property type="protein sequence ID" value="MST99502.1"/>
    <property type="molecule type" value="Genomic_DNA"/>
</dbReference>
<feature type="compositionally biased region" description="Basic and acidic residues" evidence="6">
    <location>
        <begin position="155"/>
        <end position="180"/>
    </location>
</feature>
<dbReference type="Pfam" id="PF01609">
    <property type="entry name" value="DDE_Tnp_1"/>
    <property type="match status" value="1"/>
</dbReference>
<accession>A0A844G9I2</accession>
<keyword evidence="5" id="KW-0233">DNA recombination</keyword>
<dbReference type="PANTHER" id="PTHR35604:SF2">
    <property type="entry name" value="TRANSPOSASE INSH FOR INSERTION SEQUENCE ELEMENT IS5A-RELATED"/>
    <property type="match status" value="1"/>
</dbReference>
<dbReference type="GO" id="GO:0003677">
    <property type="term" value="F:DNA binding"/>
    <property type="evidence" value="ECO:0007669"/>
    <property type="project" value="UniProtKB-KW"/>
</dbReference>
<feature type="region of interest" description="Disordered" evidence="6">
    <location>
        <begin position="153"/>
        <end position="180"/>
    </location>
</feature>
<proteinExistence type="inferred from homology"/>
<dbReference type="GO" id="GO:0006313">
    <property type="term" value="P:DNA transposition"/>
    <property type="evidence" value="ECO:0007669"/>
    <property type="project" value="InterPro"/>
</dbReference>
<feature type="domain" description="Transposase IS4-like" evidence="7">
    <location>
        <begin position="137"/>
        <end position="327"/>
    </location>
</feature>
<dbReference type="InterPro" id="IPR002559">
    <property type="entry name" value="Transposase_11"/>
</dbReference>
<dbReference type="AlphaFoldDB" id="A0A844G9I2"/>
<comment type="function">
    <text evidence="1">Involved in the transposition of the insertion sequence IS5.</text>
</comment>
<feature type="domain" description="Transposase InsH N-terminal" evidence="8">
    <location>
        <begin position="12"/>
        <end position="110"/>
    </location>
</feature>
<evidence type="ECO:0000313" key="10">
    <source>
        <dbReference type="Proteomes" id="UP000435649"/>
    </source>
</evidence>
<gene>
    <name evidence="9" type="ORF">FYJ85_20960</name>
</gene>
<evidence type="ECO:0000256" key="2">
    <source>
        <dbReference type="ARBA" id="ARBA00010075"/>
    </source>
</evidence>
<dbReference type="Proteomes" id="UP000435649">
    <property type="component" value="Unassembled WGS sequence"/>
</dbReference>
<keyword evidence="3" id="KW-0815">Transposition</keyword>
<evidence type="ECO:0000256" key="3">
    <source>
        <dbReference type="ARBA" id="ARBA00022578"/>
    </source>
</evidence>
<name>A0A844G9I2_9BACT</name>
<protein>
    <submittedName>
        <fullName evidence="9">IS5 family transposase</fullName>
    </submittedName>
</protein>
<organism evidence="9 10">
    <name type="scientific">Victivallis lenta</name>
    <dbReference type="NCBI Taxonomy" id="2606640"/>
    <lineage>
        <taxon>Bacteria</taxon>
        <taxon>Pseudomonadati</taxon>
        <taxon>Lentisphaerota</taxon>
        <taxon>Lentisphaeria</taxon>
        <taxon>Victivallales</taxon>
        <taxon>Victivallaceae</taxon>
        <taxon>Victivallis</taxon>
    </lineage>
</organism>
<evidence type="ECO:0000259" key="7">
    <source>
        <dbReference type="Pfam" id="PF01609"/>
    </source>
</evidence>
<evidence type="ECO:0000313" key="9">
    <source>
        <dbReference type="EMBL" id="MST99502.1"/>
    </source>
</evidence>
<dbReference type="InterPro" id="IPR047959">
    <property type="entry name" value="Transpos_IS5"/>
</dbReference>
<dbReference type="Pfam" id="PF05598">
    <property type="entry name" value="DUF772"/>
    <property type="match status" value="1"/>
</dbReference>
<evidence type="ECO:0000256" key="5">
    <source>
        <dbReference type="ARBA" id="ARBA00023172"/>
    </source>
</evidence>
<dbReference type="InterPro" id="IPR008490">
    <property type="entry name" value="Transposase_InsH_N"/>
</dbReference>
<evidence type="ECO:0000256" key="4">
    <source>
        <dbReference type="ARBA" id="ARBA00023125"/>
    </source>
</evidence>
<evidence type="ECO:0000256" key="1">
    <source>
        <dbReference type="ARBA" id="ARBA00003544"/>
    </source>
</evidence>
<keyword evidence="10" id="KW-1185">Reference proteome</keyword>
<reference evidence="9 10" key="1">
    <citation type="submission" date="2019-08" db="EMBL/GenBank/DDBJ databases">
        <title>In-depth cultivation of the pig gut microbiome towards novel bacterial diversity and tailored functional studies.</title>
        <authorList>
            <person name="Wylensek D."/>
            <person name="Hitch T.C.A."/>
            <person name="Clavel T."/>
        </authorList>
    </citation>
    <scope>NUCLEOTIDE SEQUENCE [LARGE SCALE GENOMIC DNA]</scope>
    <source>
        <strain evidence="9 10">BBE-744-WT-12</strain>
    </source>
</reference>
<keyword evidence="4" id="KW-0238">DNA-binding</keyword>